<keyword evidence="3" id="KW-1185">Reference proteome</keyword>
<organism evidence="2 3">
    <name type="scientific">Aquirufa novilacunae</name>
    <dbReference type="NCBI Taxonomy" id="3139305"/>
    <lineage>
        <taxon>Bacteria</taxon>
        <taxon>Pseudomonadati</taxon>
        <taxon>Bacteroidota</taxon>
        <taxon>Cytophagia</taxon>
        <taxon>Cytophagales</taxon>
        <taxon>Flectobacillaceae</taxon>
        <taxon>Aquirufa</taxon>
    </lineage>
</organism>
<gene>
    <name evidence="2" type="ORF">AAE961_07015</name>
</gene>
<comment type="caution">
    <text evidence="2">The sequence shown here is derived from an EMBL/GenBank/DDBJ whole genome shotgun (WGS) entry which is preliminary data.</text>
</comment>
<proteinExistence type="predicted"/>
<dbReference type="RefSeq" id="WP_406800415.1">
    <property type="nucleotide sequence ID" value="NZ_JBEWZF010000002.1"/>
</dbReference>
<evidence type="ECO:0000313" key="2">
    <source>
        <dbReference type="EMBL" id="MFL0298614.1"/>
    </source>
</evidence>
<dbReference type="EMBL" id="JBEWZF010000002">
    <property type="protein sequence ID" value="MFL0298614.1"/>
    <property type="molecule type" value="Genomic_DNA"/>
</dbReference>
<sequence>MKTKNWSVFSPLLLLLLPLIGMLISDEVNWSFFDFLIMGLLILSLSFGIKQILRATLKYKYKALFIALFLLVFMLIWVELAVGIFGSPIAGN</sequence>
<evidence type="ECO:0000313" key="3">
    <source>
        <dbReference type="Proteomes" id="UP001623553"/>
    </source>
</evidence>
<feature type="transmembrane region" description="Helical" evidence="1">
    <location>
        <begin position="65"/>
        <end position="86"/>
    </location>
</feature>
<dbReference type="Proteomes" id="UP001623553">
    <property type="component" value="Unassembled WGS sequence"/>
</dbReference>
<name>A0ABW8U297_9BACT</name>
<reference evidence="2 3" key="1">
    <citation type="submission" date="2024-07" db="EMBL/GenBank/DDBJ databases">
        <authorList>
            <person name="Pitt A."/>
            <person name="Hahn M.W."/>
        </authorList>
    </citation>
    <scope>NUCLEOTIDE SEQUENCE [LARGE SCALE GENOMIC DNA]</scope>
    <source>
        <strain evidence="2 3">2-BAHN-186B</strain>
    </source>
</reference>
<accession>A0ABW8U297</accession>
<keyword evidence="1" id="KW-1133">Transmembrane helix</keyword>
<feature type="transmembrane region" description="Helical" evidence="1">
    <location>
        <begin position="35"/>
        <end position="53"/>
    </location>
</feature>
<keyword evidence="1" id="KW-0812">Transmembrane</keyword>
<evidence type="ECO:0000256" key="1">
    <source>
        <dbReference type="SAM" id="Phobius"/>
    </source>
</evidence>
<protein>
    <submittedName>
        <fullName evidence="2">Uncharacterized protein</fullName>
    </submittedName>
</protein>
<keyword evidence="1" id="KW-0472">Membrane</keyword>